<evidence type="ECO:0008006" key="4">
    <source>
        <dbReference type="Google" id="ProtNLM"/>
    </source>
</evidence>
<accession>A0ABR4CXV3</accession>
<feature type="chain" id="PRO_5046028052" description="AA1-like domain-containing protein" evidence="1">
    <location>
        <begin position="19"/>
        <end position="181"/>
    </location>
</feature>
<proteinExistence type="predicted"/>
<feature type="signal peptide" evidence="1">
    <location>
        <begin position="1"/>
        <end position="18"/>
    </location>
</feature>
<organism evidence="2 3">
    <name type="scientific">Oculimacula yallundae</name>
    <dbReference type="NCBI Taxonomy" id="86028"/>
    <lineage>
        <taxon>Eukaryota</taxon>
        <taxon>Fungi</taxon>
        <taxon>Dikarya</taxon>
        <taxon>Ascomycota</taxon>
        <taxon>Pezizomycotina</taxon>
        <taxon>Leotiomycetes</taxon>
        <taxon>Helotiales</taxon>
        <taxon>Ploettnerulaceae</taxon>
        <taxon>Oculimacula</taxon>
    </lineage>
</organism>
<keyword evidence="3" id="KW-1185">Reference proteome</keyword>
<keyword evidence="1" id="KW-0732">Signal</keyword>
<name>A0ABR4CXV3_9HELO</name>
<gene>
    <name evidence="2" type="ORF">VTL71DRAFT_8534</name>
</gene>
<evidence type="ECO:0000256" key="1">
    <source>
        <dbReference type="SAM" id="SignalP"/>
    </source>
</evidence>
<evidence type="ECO:0000313" key="2">
    <source>
        <dbReference type="EMBL" id="KAL2074755.1"/>
    </source>
</evidence>
<reference evidence="2 3" key="1">
    <citation type="journal article" date="2024" name="Commun. Biol.">
        <title>Comparative genomic analysis of thermophilic fungi reveals convergent evolutionary adaptations and gene losses.</title>
        <authorList>
            <person name="Steindorff A.S."/>
            <person name="Aguilar-Pontes M.V."/>
            <person name="Robinson A.J."/>
            <person name="Andreopoulos B."/>
            <person name="LaButti K."/>
            <person name="Kuo A."/>
            <person name="Mondo S."/>
            <person name="Riley R."/>
            <person name="Otillar R."/>
            <person name="Haridas S."/>
            <person name="Lipzen A."/>
            <person name="Grimwood J."/>
            <person name="Schmutz J."/>
            <person name="Clum A."/>
            <person name="Reid I.D."/>
            <person name="Moisan M.C."/>
            <person name="Butler G."/>
            <person name="Nguyen T.T.M."/>
            <person name="Dewar K."/>
            <person name="Conant G."/>
            <person name="Drula E."/>
            <person name="Henrissat B."/>
            <person name="Hansel C."/>
            <person name="Singer S."/>
            <person name="Hutchinson M.I."/>
            <person name="de Vries R.P."/>
            <person name="Natvig D.O."/>
            <person name="Powell A.J."/>
            <person name="Tsang A."/>
            <person name="Grigoriev I.V."/>
        </authorList>
    </citation>
    <scope>NUCLEOTIDE SEQUENCE [LARGE SCALE GENOMIC DNA]</scope>
    <source>
        <strain evidence="2 3">CBS 494.80</strain>
    </source>
</reference>
<evidence type="ECO:0000313" key="3">
    <source>
        <dbReference type="Proteomes" id="UP001595075"/>
    </source>
</evidence>
<dbReference type="Proteomes" id="UP001595075">
    <property type="component" value="Unassembled WGS sequence"/>
</dbReference>
<protein>
    <recommendedName>
        <fullName evidence="4">AA1-like domain-containing protein</fullName>
    </recommendedName>
</protein>
<sequence>MRLVQSFLTVGLAVLAQANRMSTEFETHALGVFEIKDFLVYNMVSTEWRDHSARLTNRNISFVFADPNANTTTKCEDGWTKSATVDNTPFNYIYCGGGPGNGGFSAFKFSTYDSPGKFELQITHSFSDPTHYPPPYNYVQYFAPATFELDCSKVRNSVNSGSTNRCLRPGPIRGIINRITN</sequence>
<dbReference type="EMBL" id="JAZHXI010000002">
    <property type="protein sequence ID" value="KAL2074755.1"/>
    <property type="molecule type" value="Genomic_DNA"/>
</dbReference>
<comment type="caution">
    <text evidence="2">The sequence shown here is derived from an EMBL/GenBank/DDBJ whole genome shotgun (WGS) entry which is preliminary data.</text>
</comment>